<feature type="compositionally biased region" description="Basic residues" evidence="1">
    <location>
        <begin position="12"/>
        <end position="21"/>
    </location>
</feature>
<accession>A0AAV9D4N2</accession>
<proteinExistence type="predicted"/>
<evidence type="ECO:0000313" key="2">
    <source>
        <dbReference type="EMBL" id="KAK1295861.1"/>
    </source>
</evidence>
<name>A0AAV9D4N2_ACOCL</name>
<gene>
    <name evidence="2" type="ORF">QJS10_CPB15g00816</name>
</gene>
<dbReference type="AlphaFoldDB" id="A0AAV9D4N2"/>
<dbReference type="Proteomes" id="UP001180020">
    <property type="component" value="Unassembled WGS sequence"/>
</dbReference>
<organism evidence="2 3">
    <name type="scientific">Acorus calamus</name>
    <name type="common">Sweet flag</name>
    <dbReference type="NCBI Taxonomy" id="4465"/>
    <lineage>
        <taxon>Eukaryota</taxon>
        <taxon>Viridiplantae</taxon>
        <taxon>Streptophyta</taxon>
        <taxon>Embryophyta</taxon>
        <taxon>Tracheophyta</taxon>
        <taxon>Spermatophyta</taxon>
        <taxon>Magnoliopsida</taxon>
        <taxon>Liliopsida</taxon>
        <taxon>Acoraceae</taxon>
        <taxon>Acorus</taxon>
    </lineage>
</organism>
<keyword evidence="3" id="KW-1185">Reference proteome</keyword>
<evidence type="ECO:0000313" key="3">
    <source>
        <dbReference type="Proteomes" id="UP001180020"/>
    </source>
</evidence>
<protein>
    <submittedName>
        <fullName evidence="2">Uncharacterized protein</fullName>
    </submittedName>
</protein>
<reference evidence="2" key="2">
    <citation type="submission" date="2023-06" db="EMBL/GenBank/DDBJ databases">
        <authorList>
            <person name="Ma L."/>
            <person name="Liu K.-W."/>
            <person name="Li Z."/>
            <person name="Hsiao Y.-Y."/>
            <person name="Qi Y."/>
            <person name="Fu T."/>
            <person name="Tang G."/>
            <person name="Zhang D."/>
            <person name="Sun W.-H."/>
            <person name="Liu D.-K."/>
            <person name="Li Y."/>
            <person name="Chen G.-Z."/>
            <person name="Liu X.-D."/>
            <person name="Liao X.-Y."/>
            <person name="Jiang Y.-T."/>
            <person name="Yu X."/>
            <person name="Hao Y."/>
            <person name="Huang J."/>
            <person name="Zhao X.-W."/>
            <person name="Ke S."/>
            <person name="Chen Y.-Y."/>
            <person name="Wu W.-L."/>
            <person name="Hsu J.-L."/>
            <person name="Lin Y.-F."/>
            <person name="Huang M.-D."/>
            <person name="Li C.-Y."/>
            <person name="Huang L."/>
            <person name="Wang Z.-W."/>
            <person name="Zhao X."/>
            <person name="Zhong W.-Y."/>
            <person name="Peng D.-H."/>
            <person name="Ahmad S."/>
            <person name="Lan S."/>
            <person name="Zhang J.-S."/>
            <person name="Tsai W.-C."/>
            <person name="Van De Peer Y."/>
            <person name="Liu Z.-J."/>
        </authorList>
    </citation>
    <scope>NUCLEOTIDE SEQUENCE</scope>
    <source>
        <strain evidence="2">CP</strain>
        <tissue evidence="2">Leaves</tissue>
    </source>
</reference>
<reference evidence="2" key="1">
    <citation type="journal article" date="2023" name="Nat. Commun.">
        <title>Diploid and tetraploid genomes of Acorus and the evolution of monocots.</title>
        <authorList>
            <person name="Ma L."/>
            <person name="Liu K.W."/>
            <person name="Li Z."/>
            <person name="Hsiao Y.Y."/>
            <person name="Qi Y."/>
            <person name="Fu T."/>
            <person name="Tang G.D."/>
            <person name="Zhang D."/>
            <person name="Sun W.H."/>
            <person name="Liu D.K."/>
            <person name="Li Y."/>
            <person name="Chen G.Z."/>
            <person name="Liu X.D."/>
            <person name="Liao X.Y."/>
            <person name="Jiang Y.T."/>
            <person name="Yu X."/>
            <person name="Hao Y."/>
            <person name="Huang J."/>
            <person name="Zhao X.W."/>
            <person name="Ke S."/>
            <person name="Chen Y.Y."/>
            <person name="Wu W.L."/>
            <person name="Hsu J.L."/>
            <person name="Lin Y.F."/>
            <person name="Huang M.D."/>
            <person name="Li C.Y."/>
            <person name="Huang L."/>
            <person name="Wang Z.W."/>
            <person name="Zhao X."/>
            <person name="Zhong W.Y."/>
            <person name="Peng D.H."/>
            <person name="Ahmad S."/>
            <person name="Lan S."/>
            <person name="Zhang J.S."/>
            <person name="Tsai W.C."/>
            <person name="Van de Peer Y."/>
            <person name="Liu Z.J."/>
        </authorList>
    </citation>
    <scope>NUCLEOTIDE SEQUENCE</scope>
    <source>
        <strain evidence="2">CP</strain>
    </source>
</reference>
<feature type="compositionally biased region" description="Basic and acidic residues" evidence="1">
    <location>
        <begin position="38"/>
        <end position="48"/>
    </location>
</feature>
<evidence type="ECO:0000256" key="1">
    <source>
        <dbReference type="SAM" id="MobiDB-lite"/>
    </source>
</evidence>
<feature type="region of interest" description="Disordered" evidence="1">
    <location>
        <begin position="1"/>
        <end position="61"/>
    </location>
</feature>
<comment type="caution">
    <text evidence="2">The sequence shown here is derived from an EMBL/GenBank/DDBJ whole genome shotgun (WGS) entry which is preliminary data.</text>
</comment>
<sequence length="117" mass="13125">MHAKGLPDLKAKGSKKSKQRAASKGNHASEALEQLTRQTREAVRELKEPTATMDAQGDDMDPERMVEDFVNLLYPIISPLFGEAGLIIEWFSMYILELVHEKICSSLPDERGLLVDK</sequence>
<dbReference type="EMBL" id="JAUJYO010000015">
    <property type="protein sequence ID" value="KAK1295861.1"/>
    <property type="molecule type" value="Genomic_DNA"/>
</dbReference>
<feature type="compositionally biased region" description="Basic and acidic residues" evidence="1">
    <location>
        <begin position="1"/>
        <end position="11"/>
    </location>
</feature>